<proteinExistence type="inferred from homology"/>
<name>A0A3B1D0H7_9ZZZZ</name>
<sequence>MKKQTGKEGEAFAVKYLKKKGYRILASNYQTPIGEIDIVAGDGDTIVFVEVKTRQSLLYGYPFEAVTWRKRERLKRLALYYLKVHRMLGASGRFDVIGLYLRDGTYQVHHIIDAFEV</sequence>
<dbReference type="CDD" id="cd20736">
    <property type="entry name" value="PoNe_Nuclease"/>
    <property type="match status" value="1"/>
</dbReference>
<dbReference type="PANTHER" id="PTHR34039">
    <property type="entry name" value="UPF0102 PROTEIN YRAN"/>
    <property type="match status" value="1"/>
</dbReference>
<dbReference type="HAMAP" id="MF_00048">
    <property type="entry name" value="UPF0102"/>
    <property type="match status" value="1"/>
</dbReference>
<dbReference type="NCBIfam" id="NF009154">
    <property type="entry name" value="PRK12497.3-3"/>
    <property type="match status" value="1"/>
</dbReference>
<organism evidence="1">
    <name type="scientific">hydrothermal vent metagenome</name>
    <dbReference type="NCBI Taxonomy" id="652676"/>
    <lineage>
        <taxon>unclassified sequences</taxon>
        <taxon>metagenomes</taxon>
        <taxon>ecological metagenomes</taxon>
    </lineage>
</organism>
<dbReference type="SUPFAM" id="SSF52980">
    <property type="entry name" value="Restriction endonuclease-like"/>
    <property type="match status" value="1"/>
</dbReference>
<gene>
    <name evidence="1" type="ORF">MNBD_NITROSPIRAE03-1467</name>
</gene>
<dbReference type="AlphaFoldDB" id="A0A3B1D0H7"/>
<accession>A0A3B1D0H7</accession>
<evidence type="ECO:0000313" key="1">
    <source>
        <dbReference type="EMBL" id="VAX30273.1"/>
    </source>
</evidence>
<dbReference type="PANTHER" id="PTHR34039:SF1">
    <property type="entry name" value="UPF0102 PROTEIN YRAN"/>
    <property type="match status" value="1"/>
</dbReference>
<dbReference type="GO" id="GO:0003676">
    <property type="term" value="F:nucleic acid binding"/>
    <property type="evidence" value="ECO:0007669"/>
    <property type="project" value="InterPro"/>
</dbReference>
<reference evidence="1" key="1">
    <citation type="submission" date="2018-06" db="EMBL/GenBank/DDBJ databases">
        <authorList>
            <person name="Zhirakovskaya E."/>
        </authorList>
    </citation>
    <scope>NUCLEOTIDE SEQUENCE</scope>
</reference>
<dbReference type="NCBIfam" id="TIGR00252">
    <property type="entry name" value="YraN family protein"/>
    <property type="match status" value="1"/>
</dbReference>
<protein>
    <submittedName>
        <fullName evidence="1">Uncharacterized protein</fullName>
    </submittedName>
</protein>
<dbReference type="InterPro" id="IPR011335">
    <property type="entry name" value="Restrct_endonuc-II-like"/>
</dbReference>
<dbReference type="InterPro" id="IPR011856">
    <property type="entry name" value="tRNA_endonuc-like_dom_sf"/>
</dbReference>
<dbReference type="NCBIfam" id="NF009150">
    <property type="entry name" value="PRK12497.1-3"/>
    <property type="match status" value="1"/>
</dbReference>
<dbReference type="EMBL" id="UOGI01000071">
    <property type="protein sequence ID" value="VAX30273.1"/>
    <property type="molecule type" value="Genomic_DNA"/>
</dbReference>
<dbReference type="Gene3D" id="3.40.1350.10">
    <property type="match status" value="1"/>
</dbReference>
<dbReference type="Pfam" id="PF02021">
    <property type="entry name" value="UPF0102"/>
    <property type="match status" value="1"/>
</dbReference>
<dbReference type="InterPro" id="IPR003509">
    <property type="entry name" value="UPF0102_YraN-like"/>
</dbReference>